<gene>
    <name evidence="2" type="ORF">EVAR_54809_1</name>
</gene>
<name>A0A4C1Y1K1_EUMVA</name>
<evidence type="ECO:0000313" key="2">
    <source>
        <dbReference type="EMBL" id="GBP69390.1"/>
    </source>
</evidence>
<feature type="region of interest" description="Disordered" evidence="1">
    <location>
        <begin position="85"/>
        <end position="114"/>
    </location>
</feature>
<keyword evidence="3" id="KW-1185">Reference proteome</keyword>
<accession>A0A4C1Y1K1</accession>
<dbReference type="AlphaFoldDB" id="A0A4C1Y1K1"/>
<reference evidence="2 3" key="1">
    <citation type="journal article" date="2019" name="Commun. Biol.">
        <title>The bagworm genome reveals a unique fibroin gene that provides high tensile strength.</title>
        <authorList>
            <person name="Kono N."/>
            <person name="Nakamura H."/>
            <person name="Ohtoshi R."/>
            <person name="Tomita M."/>
            <person name="Numata K."/>
            <person name="Arakawa K."/>
        </authorList>
    </citation>
    <scope>NUCLEOTIDE SEQUENCE [LARGE SCALE GENOMIC DNA]</scope>
</reference>
<comment type="caution">
    <text evidence="2">The sequence shown here is derived from an EMBL/GenBank/DDBJ whole genome shotgun (WGS) entry which is preliminary data.</text>
</comment>
<proteinExistence type="predicted"/>
<evidence type="ECO:0000256" key="1">
    <source>
        <dbReference type="SAM" id="MobiDB-lite"/>
    </source>
</evidence>
<organism evidence="2 3">
    <name type="scientific">Eumeta variegata</name>
    <name type="common">Bagworm moth</name>
    <name type="synonym">Eumeta japonica</name>
    <dbReference type="NCBI Taxonomy" id="151549"/>
    <lineage>
        <taxon>Eukaryota</taxon>
        <taxon>Metazoa</taxon>
        <taxon>Ecdysozoa</taxon>
        <taxon>Arthropoda</taxon>
        <taxon>Hexapoda</taxon>
        <taxon>Insecta</taxon>
        <taxon>Pterygota</taxon>
        <taxon>Neoptera</taxon>
        <taxon>Endopterygota</taxon>
        <taxon>Lepidoptera</taxon>
        <taxon>Glossata</taxon>
        <taxon>Ditrysia</taxon>
        <taxon>Tineoidea</taxon>
        <taxon>Psychidae</taxon>
        <taxon>Oiketicinae</taxon>
        <taxon>Eumeta</taxon>
    </lineage>
</organism>
<evidence type="ECO:0000313" key="3">
    <source>
        <dbReference type="Proteomes" id="UP000299102"/>
    </source>
</evidence>
<protein>
    <submittedName>
        <fullName evidence="2">Uncharacterized protein</fullName>
    </submittedName>
</protein>
<sequence>MFDHSITHAAPRPSSCGIAPSVVCAWCRVAWCFVCGLVASRSVCPTPLPTQILFRLFTTRRDPRAVRSSRRGILRGVLRERLATAEHSHGCHNGQQTTQGFSHEARSPRPPSGF</sequence>
<dbReference type="EMBL" id="BGZK01001039">
    <property type="protein sequence ID" value="GBP69390.1"/>
    <property type="molecule type" value="Genomic_DNA"/>
</dbReference>
<dbReference type="Proteomes" id="UP000299102">
    <property type="component" value="Unassembled WGS sequence"/>
</dbReference>